<dbReference type="OrthoDB" id="9808492at2"/>
<reference evidence="1 2" key="1">
    <citation type="journal article" date="2015" name="Genome Announc.">
        <title>Expanding the biotechnology potential of lactobacilli through comparative genomics of 213 strains and associated genera.</title>
        <authorList>
            <person name="Sun Z."/>
            <person name="Harris H.M."/>
            <person name="McCann A."/>
            <person name="Guo C."/>
            <person name="Argimon S."/>
            <person name="Zhang W."/>
            <person name="Yang X."/>
            <person name="Jeffery I.B."/>
            <person name="Cooney J.C."/>
            <person name="Kagawa T.F."/>
            <person name="Liu W."/>
            <person name="Song Y."/>
            <person name="Salvetti E."/>
            <person name="Wrobel A."/>
            <person name="Rasinkangas P."/>
            <person name="Parkhill J."/>
            <person name="Rea M.C."/>
            <person name="O'Sullivan O."/>
            <person name="Ritari J."/>
            <person name="Douillard F.P."/>
            <person name="Paul Ross R."/>
            <person name="Yang R."/>
            <person name="Briner A.E."/>
            <person name="Felis G.E."/>
            <person name="de Vos W.M."/>
            <person name="Barrangou R."/>
            <person name="Klaenhammer T.R."/>
            <person name="Caufield P.W."/>
            <person name="Cui Y."/>
            <person name="Zhang H."/>
            <person name="O'Toole P.W."/>
        </authorList>
    </citation>
    <scope>NUCLEOTIDE SEQUENCE [LARGE SCALE GENOMIC DNA]</scope>
    <source>
        <strain evidence="1 2">DSM 19674</strain>
    </source>
</reference>
<gene>
    <name evidence="1" type="ORF">FC78_GL001130</name>
</gene>
<dbReference type="AlphaFoldDB" id="A0A0R1KUA4"/>
<keyword evidence="2" id="KW-1185">Reference proteome</keyword>
<proteinExistence type="predicted"/>
<dbReference type="STRING" id="1423788.FC78_GL001130"/>
<protein>
    <submittedName>
        <fullName evidence="1">Uncharacterized protein</fullName>
    </submittedName>
</protein>
<evidence type="ECO:0000313" key="1">
    <source>
        <dbReference type="EMBL" id="KRK84121.1"/>
    </source>
</evidence>
<dbReference type="Pfam" id="PF13289">
    <property type="entry name" value="SIR2_2"/>
    <property type="match status" value="1"/>
</dbReference>
<organism evidence="1 2">
    <name type="scientific">Companilactobacillus bobalius DSM 19674</name>
    <dbReference type="NCBI Taxonomy" id="1423788"/>
    <lineage>
        <taxon>Bacteria</taxon>
        <taxon>Bacillati</taxon>
        <taxon>Bacillota</taxon>
        <taxon>Bacilli</taxon>
        <taxon>Lactobacillales</taxon>
        <taxon>Lactobacillaceae</taxon>
        <taxon>Companilactobacillus</taxon>
        <taxon>Companilactobacillus bobalius</taxon>
    </lineage>
</organism>
<dbReference type="InterPro" id="IPR029035">
    <property type="entry name" value="DHS-like_NAD/FAD-binding_dom"/>
</dbReference>
<sequence length="378" mass="44432">MENKKFLEEIVGKKINFLIGAGASSTWLNTLEMENSGKSLEDVYTECEDKYEKLILMALFFDKSVKEGLVIKDIENEDNNLKNTIENYKNFIENVVNIANMGGFEQPKRVNIFTTNYDTFFENAFDELALINPLIKFNDGSSGFFTRVVNYKNYYFNYIHSGASDYFRREIPSINLYKIHGSLTWKKIKKSIVSDFSNEKKNEIMNIGNYVSELRFQSMNVERLERELNTSKDPVQYLNNISLSGDEKNKLEKFGDSYKELLIVNPTKRKFAETVFENYYYQMLRAFSNELEKKETVLIVFGFSFKDEHILDIIHRAQYNPELKIFVIPYSEEDIEFIKEKMSNFKNVEFITEFDEKKNFKNGDFDVFNSLLSGEYDD</sequence>
<accession>A0A0R1KUA4</accession>
<dbReference type="PATRIC" id="fig|1423788.3.peg.1161"/>
<name>A0A0R1KUA4_9LACO</name>
<dbReference type="RefSeq" id="WP_056951226.1">
    <property type="nucleotide sequence ID" value="NZ_AZDY01000029.1"/>
</dbReference>
<dbReference type="EMBL" id="AZDY01000029">
    <property type="protein sequence ID" value="KRK84121.1"/>
    <property type="molecule type" value="Genomic_DNA"/>
</dbReference>
<dbReference type="SUPFAM" id="SSF52467">
    <property type="entry name" value="DHS-like NAD/FAD-binding domain"/>
    <property type="match status" value="1"/>
</dbReference>
<evidence type="ECO:0000313" key="2">
    <source>
        <dbReference type="Proteomes" id="UP000051515"/>
    </source>
</evidence>
<comment type="caution">
    <text evidence="1">The sequence shown here is derived from an EMBL/GenBank/DDBJ whole genome shotgun (WGS) entry which is preliminary data.</text>
</comment>
<dbReference type="Proteomes" id="UP000051515">
    <property type="component" value="Unassembled WGS sequence"/>
</dbReference>